<evidence type="ECO:0000313" key="3">
    <source>
        <dbReference type="Proteomes" id="UP001161017"/>
    </source>
</evidence>
<reference evidence="2" key="1">
    <citation type="journal article" date="2023" name="Genome Biol. Evol.">
        <title>First Whole Genome Sequence and Flow Cytometry Genome Size Data for the Lichen-Forming Fungus Ramalina farinacea (Ascomycota).</title>
        <authorList>
            <person name="Llewellyn T."/>
            <person name="Mian S."/>
            <person name="Hill R."/>
            <person name="Leitch I.J."/>
            <person name="Gaya E."/>
        </authorList>
    </citation>
    <scope>NUCLEOTIDE SEQUENCE</scope>
    <source>
        <strain evidence="2">LIQ254RAFAR</strain>
    </source>
</reference>
<keyword evidence="3" id="KW-1185">Reference proteome</keyword>
<dbReference type="Proteomes" id="UP001161017">
    <property type="component" value="Unassembled WGS sequence"/>
</dbReference>
<gene>
    <name evidence="2" type="ORF">OHK93_005077</name>
</gene>
<proteinExistence type="predicted"/>
<feature type="compositionally biased region" description="Pro residues" evidence="1">
    <location>
        <begin position="98"/>
        <end position="115"/>
    </location>
</feature>
<dbReference type="EMBL" id="JAPUFD010000025">
    <property type="protein sequence ID" value="MDI1493289.1"/>
    <property type="molecule type" value="Genomic_DNA"/>
</dbReference>
<feature type="region of interest" description="Disordered" evidence="1">
    <location>
        <begin position="84"/>
        <end position="169"/>
    </location>
</feature>
<dbReference type="AlphaFoldDB" id="A0AA43TZB3"/>
<comment type="caution">
    <text evidence="2">The sequence shown here is derived from an EMBL/GenBank/DDBJ whole genome shotgun (WGS) entry which is preliminary data.</text>
</comment>
<feature type="compositionally biased region" description="Polar residues" evidence="1">
    <location>
        <begin position="1"/>
        <end position="19"/>
    </location>
</feature>
<protein>
    <submittedName>
        <fullName evidence="2">Uncharacterized protein</fullName>
    </submittedName>
</protein>
<evidence type="ECO:0000313" key="2">
    <source>
        <dbReference type="EMBL" id="MDI1493289.1"/>
    </source>
</evidence>
<feature type="region of interest" description="Disordered" evidence="1">
    <location>
        <begin position="1"/>
        <end position="27"/>
    </location>
</feature>
<name>A0AA43TZB3_9LECA</name>
<sequence>MNNLNQRRSPNGMASTPPSNRDRTNARTAAITGALQLAKQVVVAQLQDIDPIVLDGIKASFARLEEEALGACLPVSAPSASLPPTLPSLPPASLAPASLPPAPASDQPKPIPGPKANPGSEEPIRPAEKGSSTVSQSGETTQPLQEDKAVKQGEKRPGPFIDDSSSEGEWQTSWVNGRFVTSKKRKAEMRLPTKYPAVNEANYVRDEFGPVLEKGNNWRPAFELKRPWMTTAEEEAFFARQSFESRSQDAGVVIGHTGPSIVDPMTSNAACVEDSM</sequence>
<feature type="compositionally biased region" description="Polar residues" evidence="1">
    <location>
        <begin position="130"/>
        <end position="144"/>
    </location>
</feature>
<evidence type="ECO:0000256" key="1">
    <source>
        <dbReference type="SAM" id="MobiDB-lite"/>
    </source>
</evidence>
<feature type="compositionally biased region" description="Basic and acidic residues" evidence="1">
    <location>
        <begin position="145"/>
        <end position="157"/>
    </location>
</feature>
<organism evidence="2 3">
    <name type="scientific">Ramalina farinacea</name>
    <dbReference type="NCBI Taxonomy" id="258253"/>
    <lineage>
        <taxon>Eukaryota</taxon>
        <taxon>Fungi</taxon>
        <taxon>Dikarya</taxon>
        <taxon>Ascomycota</taxon>
        <taxon>Pezizomycotina</taxon>
        <taxon>Lecanoromycetes</taxon>
        <taxon>OSLEUM clade</taxon>
        <taxon>Lecanoromycetidae</taxon>
        <taxon>Lecanorales</taxon>
        <taxon>Lecanorineae</taxon>
        <taxon>Ramalinaceae</taxon>
        <taxon>Ramalina</taxon>
    </lineage>
</organism>
<accession>A0AA43TZB3</accession>